<feature type="transmembrane region" description="Helical" evidence="7">
    <location>
        <begin position="118"/>
        <end position="136"/>
    </location>
</feature>
<dbReference type="GO" id="GO:0015171">
    <property type="term" value="F:amino acid transmembrane transporter activity"/>
    <property type="evidence" value="ECO:0007669"/>
    <property type="project" value="TreeGrafter"/>
</dbReference>
<accession>A0A9X1LNK7</accession>
<reference evidence="8" key="1">
    <citation type="submission" date="2021-04" db="EMBL/GenBank/DDBJ databases">
        <title>Microbacterium tenobrionis sp. nov. and Microbacterium allomyrinae sp. nov., isolated from larvae of Tenobrio molitor and Allomyrina dichotoma, respectively.</title>
        <authorList>
            <person name="Lee S.D."/>
        </authorList>
    </citation>
    <scope>NUCLEOTIDE SEQUENCE</scope>
    <source>
        <strain evidence="8">YMB-B2</strain>
    </source>
</reference>
<evidence type="ECO:0000256" key="3">
    <source>
        <dbReference type="ARBA" id="ARBA00022692"/>
    </source>
</evidence>
<comment type="subcellular location">
    <subcellularLocation>
        <location evidence="1">Cell membrane</location>
        <topology evidence="1">Multi-pass membrane protein</topology>
    </subcellularLocation>
</comment>
<dbReference type="PANTHER" id="PTHR30086">
    <property type="entry name" value="ARGININE EXPORTER PROTEIN ARGO"/>
    <property type="match status" value="1"/>
</dbReference>
<dbReference type="PANTHER" id="PTHR30086:SF20">
    <property type="entry name" value="ARGININE EXPORTER PROTEIN ARGO-RELATED"/>
    <property type="match status" value="1"/>
</dbReference>
<name>A0A9X1LNK7_9MICO</name>
<keyword evidence="5 7" id="KW-0472">Membrane</keyword>
<evidence type="ECO:0000256" key="6">
    <source>
        <dbReference type="SAM" id="MobiDB-lite"/>
    </source>
</evidence>
<gene>
    <name evidence="8" type="ORF">KEC56_04445</name>
</gene>
<evidence type="ECO:0000256" key="1">
    <source>
        <dbReference type="ARBA" id="ARBA00004651"/>
    </source>
</evidence>
<dbReference type="Proteomes" id="UP001139289">
    <property type="component" value="Unassembled WGS sequence"/>
</dbReference>
<protein>
    <submittedName>
        <fullName evidence="8">LysE family translocator</fullName>
    </submittedName>
</protein>
<organism evidence="8 9">
    <name type="scientific">Microbacterium tenebrionis</name>
    <dbReference type="NCBI Taxonomy" id="2830665"/>
    <lineage>
        <taxon>Bacteria</taxon>
        <taxon>Bacillati</taxon>
        <taxon>Actinomycetota</taxon>
        <taxon>Actinomycetes</taxon>
        <taxon>Micrococcales</taxon>
        <taxon>Microbacteriaceae</taxon>
        <taxon>Microbacterium</taxon>
    </lineage>
</organism>
<dbReference type="GO" id="GO:0005886">
    <property type="term" value="C:plasma membrane"/>
    <property type="evidence" value="ECO:0007669"/>
    <property type="project" value="UniProtKB-SubCell"/>
</dbReference>
<feature type="transmembrane region" description="Helical" evidence="7">
    <location>
        <begin position="82"/>
        <end position="106"/>
    </location>
</feature>
<sequence>MPAACPASASSPATPTQGSSKRSPRTCPARAGKDAAPTTLVSQGLIVGVTNPKTIAFFVAVLPQFVALEAGPVWSQLFLLRVAFQLIAFSCDSIWALAAGTARAWFAKSPRCLSRMSATGGVMMIGLGGTLALTGSKS</sequence>
<keyword evidence="2" id="KW-1003">Cell membrane</keyword>
<dbReference type="EMBL" id="JAGTTM010000001">
    <property type="protein sequence ID" value="MCC2028775.1"/>
    <property type="molecule type" value="Genomic_DNA"/>
</dbReference>
<dbReference type="Pfam" id="PF01810">
    <property type="entry name" value="LysE"/>
    <property type="match status" value="1"/>
</dbReference>
<feature type="compositionally biased region" description="Low complexity" evidence="6">
    <location>
        <begin position="1"/>
        <end position="20"/>
    </location>
</feature>
<dbReference type="AlphaFoldDB" id="A0A9X1LNK7"/>
<feature type="region of interest" description="Disordered" evidence="6">
    <location>
        <begin position="1"/>
        <end position="34"/>
    </location>
</feature>
<keyword evidence="3 7" id="KW-0812">Transmembrane</keyword>
<comment type="caution">
    <text evidence="8">The sequence shown here is derived from an EMBL/GenBank/DDBJ whole genome shotgun (WGS) entry which is preliminary data.</text>
</comment>
<evidence type="ECO:0000256" key="2">
    <source>
        <dbReference type="ARBA" id="ARBA00022475"/>
    </source>
</evidence>
<keyword evidence="9" id="KW-1185">Reference proteome</keyword>
<keyword evidence="4 7" id="KW-1133">Transmembrane helix</keyword>
<evidence type="ECO:0000256" key="5">
    <source>
        <dbReference type="ARBA" id="ARBA00023136"/>
    </source>
</evidence>
<evidence type="ECO:0000256" key="4">
    <source>
        <dbReference type="ARBA" id="ARBA00022989"/>
    </source>
</evidence>
<evidence type="ECO:0000256" key="7">
    <source>
        <dbReference type="SAM" id="Phobius"/>
    </source>
</evidence>
<evidence type="ECO:0000313" key="9">
    <source>
        <dbReference type="Proteomes" id="UP001139289"/>
    </source>
</evidence>
<evidence type="ECO:0000313" key="8">
    <source>
        <dbReference type="EMBL" id="MCC2028775.1"/>
    </source>
</evidence>
<dbReference type="InterPro" id="IPR001123">
    <property type="entry name" value="LeuE-type"/>
</dbReference>
<proteinExistence type="predicted"/>